<evidence type="ECO:0000256" key="4">
    <source>
        <dbReference type="ARBA" id="ARBA00023239"/>
    </source>
</evidence>
<comment type="similarity">
    <text evidence="1">Belongs to the Gfa family.</text>
</comment>
<dbReference type="EMBL" id="AP014545">
    <property type="protein sequence ID" value="BBB26019.1"/>
    <property type="molecule type" value="Genomic_DNA"/>
</dbReference>
<keyword evidence="2" id="KW-0479">Metal-binding</keyword>
<dbReference type="Gene3D" id="3.90.1590.10">
    <property type="entry name" value="glutathione-dependent formaldehyde- activating enzyme (gfa)"/>
    <property type="match status" value="1"/>
</dbReference>
<dbReference type="GO" id="GO:0046872">
    <property type="term" value="F:metal ion binding"/>
    <property type="evidence" value="ECO:0007669"/>
    <property type="project" value="UniProtKB-KW"/>
</dbReference>
<evidence type="ECO:0000256" key="1">
    <source>
        <dbReference type="ARBA" id="ARBA00005495"/>
    </source>
</evidence>
<keyword evidence="7" id="KW-1185">Reference proteome</keyword>
<dbReference type="GO" id="GO:0016846">
    <property type="term" value="F:carbon-sulfur lyase activity"/>
    <property type="evidence" value="ECO:0007669"/>
    <property type="project" value="InterPro"/>
</dbReference>
<dbReference type="InterPro" id="IPR006913">
    <property type="entry name" value="CENP-V/GFA"/>
</dbReference>
<dbReference type="PROSITE" id="PS51891">
    <property type="entry name" value="CENP_V_GFA"/>
    <property type="match status" value="1"/>
</dbReference>
<organism evidence="6 7">
    <name type="scientific">Amphritea japonica ATCC BAA-1530</name>
    <dbReference type="NCBI Taxonomy" id="1278309"/>
    <lineage>
        <taxon>Bacteria</taxon>
        <taxon>Pseudomonadati</taxon>
        <taxon>Pseudomonadota</taxon>
        <taxon>Gammaproteobacteria</taxon>
        <taxon>Oceanospirillales</taxon>
        <taxon>Oceanospirillaceae</taxon>
        <taxon>Amphritea</taxon>
    </lineage>
</organism>
<dbReference type="PANTHER" id="PTHR33337:SF40">
    <property type="entry name" value="CENP-V_GFA DOMAIN-CONTAINING PROTEIN-RELATED"/>
    <property type="match status" value="1"/>
</dbReference>
<dbReference type="PANTHER" id="PTHR33337">
    <property type="entry name" value="GFA DOMAIN-CONTAINING PROTEIN"/>
    <property type="match status" value="1"/>
</dbReference>
<reference evidence="6 7" key="1">
    <citation type="journal article" date="2008" name="Int. J. Syst. Evol. Microbiol.">
        <title>Amphritea japonica sp. nov. and Amphritea balenae sp. nov., isolated from the sediment adjacent to sperm whale carcasses off Kagoshima, Japan.</title>
        <authorList>
            <person name="Miyazaki M."/>
            <person name="Nogi Y."/>
            <person name="Fujiwara Y."/>
            <person name="Kawato M."/>
            <person name="Nagahama T."/>
            <person name="Kubokawa K."/>
            <person name="Horikoshi K."/>
        </authorList>
    </citation>
    <scope>NUCLEOTIDE SEQUENCE [LARGE SCALE GENOMIC DNA]</scope>
    <source>
        <strain evidence="6 7">ATCC BAA-1530</strain>
    </source>
</reference>
<dbReference type="RefSeq" id="WP_019621625.1">
    <property type="nucleotide sequence ID" value="NZ_AP014545.1"/>
</dbReference>
<evidence type="ECO:0000259" key="5">
    <source>
        <dbReference type="PROSITE" id="PS51891"/>
    </source>
</evidence>
<feature type="domain" description="CENP-V/GFA" evidence="5">
    <location>
        <begin position="15"/>
        <end position="126"/>
    </location>
</feature>
<evidence type="ECO:0000313" key="6">
    <source>
        <dbReference type="EMBL" id="BBB26019.1"/>
    </source>
</evidence>
<evidence type="ECO:0000256" key="2">
    <source>
        <dbReference type="ARBA" id="ARBA00022723"/>
    </source>
</evidence>
<evidence type="ECO:0000256" key="3">
    <source>
        <dbReference type="ARBA" id="ARBA00022833"/>
    </source>
</evidence>
<sequence>MNDTTLDNNQQEEAIQGSCLCGAVTYQYTGEPKGFQYCHCSRCQKVSGSAHGSIMFVKPEQFSWLSGEALVHRFEVPEAKFYASCFCSNCGSSLPWEVKGANNIAIPAGTLDKDPGIKPRRNIFYDSKASWFESSGDLKCFSEGPERK</sequence>
<dbReference type="Pfam" id="PF04828">
    <property type="entry name" value="GFA"/>
    <property type="match status" value="1"/>
</dbReference>
<dbReference type="AlphaFoldDB" id="A0A7R6P4Z7"/>
<evidence type="ECO:0000313" key="7">
    <source>
        <dbReference type="Proteomes" id="UP000595663"/>
    </source>
</evidence>
<protein>
    <recommendedName>
        <fullName evidence="5">CENP-V/GFA domain-containing protein</fullName>
    </recommendedName>
</protein>
<dbReference type="KEGG" id="ajp:AMJAP_1424"/>
<accession>A0A7R6P4Z7</accession>
<keyword evidence="3" id="KW-0862">Zinc</keyword>
<dbReference type="InterPro" id="IPR011057">
    <property type="entry name" value="Mss4-like_sf"/>
</dbReference>
<keyword evidence="4" id="KW-0456">Lyase</keyword>
<gene>
    <name evidence="6" type="ORF">AMJAP_1424</name>
</gene>
<proteinExistence type="inferred from homology"/>
<name>A0A7R6P4Z7_9GAMM</name>
<dbReference type="Proteomes" id="UP000595663">
    <property type="component" value="Chromosome"/>
</dbReference>
<dbReference type="SUPFAM" id="SSF51316">
    <property type="entry name" value="Mss4-like"/>
    <property type="match status" value="1"/>
</dbReference>